<name>A0AAU7ZLM9_9BACT</name>
<dbReference type="Gene3D" id="3.30.360.10">
    <property type="entry name" value="Dihydrodipicolinate Reductase, domain 2"/>
    <property type="match status" value="1"/>
</dbReference>
<evidence type="ECO:0008006" key="3">
    <source>
        <dbReference type="Google" id="ProtNLM"/>
    </source>
</evidence>
<dbReference type="AlphaFoldDB" id="A0AAU7ZLM9"/>
<protein>
    <recommendedName>
        <fullName evidence="3">Gfo/Idh/MocA-like oxidoreductase C-terminal domain-containing protein</fullName>
    </recommendedName>
</protein>
<reference evidence="2" key="2">
    <citation type="journal article" date="2024" name="Environ. Microbiol.">
        <title>Genome analysis and description of Tunturibacter gen. nov. expands the diversity of Terriglobia in tundra soils.</title>
        <authorList>
            <person name="Messyasz A."/>
            <person name="Mannisto M.K."/>
            <person name="Kerkhof L.J."/>
            <person name="Haggblom M.M."/>
        </authorList>
    </citation>
    <scope>NUCLEOTIDE SEQUENCE</scope>
    <source>
        <strain evidence="2">X5P6</strain>
    </source>
</reference>
<proteinExistence type="predicted"/>
<reference evidence="2" key="1">
    <citation type="submission" date="2023-08" db="EMBL/GenBank/DDBJ databases">
        <authorList>
            <person name="Messyasz A."/>
            <person name="Mannisto M.K."/>
            <person name="Kerkhof L.J."/>
            <person name="Haggblom M."/>
        </authorList>
    </citation>
    <scope>NUCLEOTIDE SEQUENCE</scope>
    <source>
        <strain evidence="2">X5P6</strain>
    </source>
</reference>
<evidence type="ECO:0000313" key="2">
    <source>
        <dbReference type="EMBL" id="XCB31430.1"/>
    </source>
</evidence>
<feature type="region of interest" description="Disordered" evidence="1">
    <location>
        <begin position="1"/>
        <end position="29"/>
    </location>
</feature>
<dbReference type="KEGG" id="tpsc:RBB77_13295"/>
<dbReference type="Gene3D" id="3.40.50.720">
    <property type="entry name" value="NAD(P)-binding Rossmann-like Domain"/>
    <property type="match status" value="1"/>
</dbReference>
<dbReference type="RefSeq" id="WP_353062274.1">
    <property type="nucleotide sequence ID" value="NZ_CP132942.1"/>
</dbReference>
<accession>A0AAU7ZLM9</accession>
<evidence type="ECO:0000256" key="1">
    <source>
        <dbReference type="SAM" id="MobiDB-lite"/>
    </source>
</evidence>
<sequence length="80" mass="8644">MENHQPRAHSNSILKYEGKTESGDLAGSGAVYDPDQFVTEVTHFANCILQNTEPATPGEEGMKDLLSVEEIYKAVGSSMA</sequence>
<gene>
    <name evidence="2" type="ORF">RBB77_13295</name>
</gene>
<dbReference type="EMBL" id="CP132942">
    <property type="protein sequence ID" value="XCB31430.1"/>
    <property type="molecule type" value="Genomic_DNA"/>
</dbReference>
<organism evidence="2">
    <name type="scientific">Tunturiibacter psychrotolerans</name>
    <dbReference type="NCBI Taxonomy" id="3069686"/>
    <lineage>
        <taxon>Bacteria</taxon>
        <taxon>Pseudomonadati</taxon>
        <taxon>Acidobacteriota</taxon>
        <taxon>Terriglobia</taxon>
        <taxon>Terriglobales</taxon>
        <taxon>Acidobacteriaceae</taxon>
        <taxon>Tunturiibacter</taxon>
    </lineage>
</organism>